<dbReference type="InParanoid" id="E4XXY4"/>
<feature type="compositionally biased region" description="Basic and acidic residues" evidence="1">
    <location>
        <begin position="14"/>
        <end position="23"/>
    </location>
</feature>
<evidence type="ECO:0000313" key="3">
    <source>
        <dbReference type="Proteomes" id="UP000001307"/>
    </source>
</evidence>
<sequence length="30" mass="3666">MDEQARTMLRVRTGTHDVQDDARRRRPRKN</sequence>
<evidence type="ECO:0000256" key="1">
    <source>
        <dbReference type="SAM" id="MobiDB-lite"/>
    </source>
</evidence>
<dbReference type="EMBL" id="FN653301">
    <property type="protein sequence ID" value="CBY14512.1"/>
    <property type="molecule type" value="Genomic_DNA"/>
</dbReference>
<evidence type="ECO:0000313" key="2">
    <source>
        <dbReference type="EMBL" id="CBY14512.1"/>
    </source>
</evidence>
<protein>
    <submittedName>
        <fullName evidence="2">Uncharacterized protein</fullName>
    </submittedName>
</protein>
<keyword evidence="3" id="KW-1185">Reference proteome</keyword>
<organism evidence="2">
    <name type="scientific">Oikopleura dioica</name>
    <name type="common">Tunicate</name>
    <dbReference type="NCBI Taxonomy" id="34765"/>
    <lineage>
        <taxon>Eukaryota</taxon>
        <taxon>Metazoa</taxon>
        <taxon>Chordata</taxon>
        <taxon>Tunicata</taxon>
        <taxon>Appendicularia</taxon>
        <taxon>Copelata</taxon>
        <taxon>Oikopleuridae</taxon>
        <taxon>Oikopleura</taxon>
    </lineage>
</organism>
<dbReference type="Proteomes" id="UP000001307">
    <property type="component" value="Unassembled WGS sequence"/>
</dbReference>
<feature type="region of interest" description="Disordered" evidence="1">
    <location>
        <begin position="1"/>
        <end position="30"/>
    </location>
</feature>
<proteinExistence type="predicted"/>
<dbReference type="AlphaFoldDB" id="E4XXY4"/>
<reference evidence="2" key="1">
    <citation type="journal article" date="2010" name="Science">
        <title>Plasticity of animal genome architecture unmasked by rapid evolution of a pelagic tunicate.</title>
        <authorList>
            <person name="Denoeud F."/>
            <person name="Henriet S."/>
            <person name="Mungpakdee S."/>
            <person name="Aury J.M."/>
            <person name="Da Silva C."/>
            <person name="Brinkmann H."/>
            <person name="Mikhaleva J."/>
            <person name="Olsen L.C."/>
            <person name="Jubin C."/>
            <person name="Canestro C."/>
            <person name="Bouquet J.M."/>
            <person name="Danks G."/>
            <person name="Poulain J."/>
            <person name="Campsteijn C."/>
            <person name="Adamski M."/>
            <person name="Cross I."/>
            <person name="Yadetie F."/>
            <person name="Muffato M."/>
            <person name="Louis A."/>
            <person name="Butcher S."/>
            <person name="Tsagkogeorga G."/>
            <person name="Konrad A."/>
            <person name="Singh S."/>
            <person name="Jensen M.F."/>
            <person name="Cong E.H."/>
            <person name="Eikeseth-Otteraa H."/>
            <person name="Noel B."/>
            <person name="Anthouard V."/>
            <person name="Porcel B.M."/>
            <person name="Kachouri-Lafond R."/>
            <person name="Nishino A."/>
            <person name="Ugolini M."/>
            <person name="Chourrout P."/>
            <person name="Nishida H."/>
            <person name="Aasland R."/>
            <person name="Huzurbazar S."/>
            <person name="Westhof E."/>
            <person name="Delsuc F."/>
            <person name="Lehrach H."/>
            <person name="Reinhardt R."/>
            <person name="Weissenbach J."/>
            <person name="Roy S.W."/>
            <person name="Artiguenave F."/>
            <person name="Postlethwait J.H."/>
            <person name="Manak J.R."/>
            <person name="Thompson E.M."/>
            <person name="Jaillon O."/>
            <person name="Du Pasquier L."/>
            <person name="Boudinot P."/>
            <person name="Liberles D.A."/>
            <person name="Volff J.N."/>
            <person name="Philippe H."/>
            <person name="Lenhard B."/>
            <person name="Roest Crollius H."/>
            <person name="Wincker P."/>
            <person name="Chourrout D."/>
        </authorList>
    </citation>
    <scope>NUCLEOTIDE SEQUENCE [LARGE SCALE GENOMIC DNA]</scope>
</reference>
<gene>
    <name evidence="2" type="ORF">GSOID_T00007541001</name>
</gene>
<accession>E4XXY4</accession>
<name>E4XXY4_OIKDI</name>